<evidence type="ECO:0000256" key="5">
    <source>
        <dbReference type="SAM" id="Coils"/>
    </source>
</evidence>
<proteinExistence type="predicted"/>
<evidence type="ECO:0000259" key="7">
    <source>
        <dbReference type="PROSITE" id="PS50089"/>
    </source>
</evidence>
<feature type="compositionally biased region" description="Low complexity" evidence="6">
    <location>
        <begin position="552"/>
        <end position="564"/>
    </location>
</feature>
<feature type="compositionally biased region" description="Acidic residues" evidence="6">
    <location>
        <begin position="144"/>
        <end position="153"/>
    </location>
</feature>
<feature type="compositionally biased region" description="Low complexity" evidence="6">
    <location>
        <begin position="703"/>
        <end position="717"/>
    </location>
</feature>
<gene>
    <name evidence="8" type="primary">PSH1</name>
    <name evidence="8" type="ORF">GGH94_005398</name>
</gene>
<evidence type="ECO:0000256" key="2">
    <source>
        <dbReference type="ARBA" id="ARBA00022771"/>
    </source>
</evidence>
<dbReference type="AlphaFoldDB" id="A0A9W8IME9"/>
<dbReference type="PANTHER" id="PTHR12109">
    <property type="entry name" value="RING FINGER PROTEIN 141-RELATED"/>
    <property type="match status" value="1"/>
</dbReference>
<dbReference type="InterPro" id="IPR001841">
    <property type="entry name" value="Znf_RING"/>
</dbReference>
<dbReference type="SMART" id="SM00184">
    <property type="entry name" value="RING"/>
    <property type="match status" value="1"/>
</dbReference>
<reference evidence="8" key="1">
    <citation type="submission" date="2022-07" db="EMBL/GenBank/DDBJ databases">
        <title>Phylogenomic reconstructions and comparative analyses of Kickxellomycotina fungi.</title>
        <authorList>
            <person name="Reynolds N.K."/>
            <person name="Stajich J.E."/>
            <person name="Barry K."/>
            <person name="Grigoriev I.V."/>
            <person name="Crous P."/>
            <person name="Smith M.E."/>
        </authorList>
    </citation>
    <scope>NUCLEOTIDE SEQUENCE</scope>
    <source>
        <strain evidence="8">RSA 476</strain>
    </source>
</reference>
<evidence type="ECO:0000256" key="4">
    <source>
        <dbReference type="PROSITE-ProRule" id="PRU00175"/>
    </source>
</evidence>
<evidence type="ECO:0000256" key="3">
    <source>
        <dbReference type="ARBA" id="ARBA00022833"/>
    </source>
</evidence>
<dbReference type="PROSITE" id="PS00518">
    <property type="entry name" value="ZF_RING_1"/>
    <property type="match status" value="1"/>
</dbReference>
<name>A0A9W8IME9_9FUNG</name>
<feature type="region of interest" description="Disordered" evidence="6">
    <location>
        <begin position="1"/>
        <end position="57"/>
    </location>
</feature>
<feature type="compositionally biased region" description="Basic and acidic residues" evidence="6">
    <location>
        <begin position="743"/>
        <end position="756"/>
    </location>
</feature>
<feature type="region of interest" description="Disordered" evidence="6">
    <location>
        <begin position="120"/>
        <end position="153"/>
    </location>
</feature>
<feature type="compositionally biased region" description="Pro residues" evidence="6">
    <location>
        <begin position="470"/>
        <end position="483"/>
    </location>
</feature>
<dbReference type="InterPro" id="IPR017907">
    <property type="entry name" value="Znf_RING_CS"/>
</dbReference>
<evidence type="ECO:0000313" key="9">
    <source>
        <dbReference type="Proteomes" id="UP001140074"/>
    </source>
</evidence>
<keyword evidence="3" id="KW-0862">Zinc</keyword>
<dbReference type="SUPFAM" id="SSF57850">
    <property type="entry name" value="RING/U-box"/>
    <property type="match status" value="1"/>
</dbReference>
<dbReference type="PROSITE" id="PS50089">
    <property type="entry name" value="ZF_RING_2"/>
    <property type="match status" value="1"/>
</dbReference>
<keyword evidence="9" id="KW-1185">Reference proteome</keyword>
<sequence>MTAAGPGPDPGDRKGSIADENSAFAGQTSGPTPGPSVRTGLSTSQAGPVGPCPSGRNSLEAGVNQSVVATADFLGCFGVTNALEPPKPLRSSSTSLIAHATLPAFLPGTSDTRHLIDGLSDASSYDADSDESSDDDAHERTAEDPYEPPDDFIDDFIRDLSVEERQEQRPPSPEDHVSRAEFDSMQLEYLERLVEQSEETQVSLEKVNALNAELLVQRNELQAATDRFARIASALQCSICLDTFAQPRSLACGHIFCEDCLLQWLERNLKCPACRAHVSIRPAPAYAIKEVVALLNPHASTESFHTSGETTDPWARLFPARHEHDIPRRTPAASSVDPENETAALHAVYRDRLSLLLDRLNLLTSRLGRRQGDLPAQASRSATHETNVVEATTPANAESALTEALNNSVALVTASIARQIEAYQAYLRRPGTSTTSDVYQDSYTFLHQIMEQSMSTVLGSARRPPQDTVDPPPQPALHLPPRPARMSTGPISSPTSSPRIPIPPPRVHPPTRPARPATEAVPGPSHSPRIPIPPLSRLRQPTRFVRPEGTPAATTATAASGSSARNPIRISHIMNINHNSYDHATQTAAAAAGTSRLLNRENMVTSNQALTDSSRRMAQSIRRLLLSYQRLNDLSEATDPQSTTRRVIYPARRLTRELDRAELSHPPNAGNEESAYLSARISSIRRRLTESLQSTTGDSGESPTATATAPRAATLPRRPYRPHRPVEESAPTPIEAMRPMVTLREHQQSWRSRMQDPTELNPSTIRSLEEEPEETIDDFLGLG</sequence>
<feature type="region of interest" description="Disordered" evidence="6">
    <location>
        <begin position="457"/>
        <end position="566"/>
    </location>
</feature>
<dbReference type="EMBL" id="JANBUY010000283">
    <property type="protein sequence ID" value="KAJ2860628.1"/>
    <property type="molecule type" value="Genomic_DNA"/>
</dbReference>
<keyword evidence="1" id="KW-0479">Metal-binding</keyword>
<dbReference type="Pfam" id="PF13639">
    <property type="entry name" value="zf-RING_2"/>
    <property type="match status" value="1"/>
</dbReference>
<dbReference type="GO" id="GO:0008270">
    <property type="term" value="F:zinc ion binding"/>
    <property type="evidence" value="ECO:0007669"/>
    <property type="project" value="UniProtKB-KW"/>
</dbReference>
<dbReference type="InterPro" id="IPR013083">
    <property type="entry name" value="Znf_RING/FYVE/PHD"/>
</dbReference>
<organism evidence="8 9">
    <name type="scientific">Coemansia aciculifera</name>
    <dbReference type="NCBI Taxonomy" id="417176"/>
    <lineage>
        <taxon>Eukaryota</taxon>
        <taxon>Fungi</taxon>
        <taxon>Fungi incertae sedis</taxon>
        <taxon>Zoopagomycota</taxon>
        <taxon>Kickxellomycotina</taxon>
        <taxon>Kickxellomycetes</taxon>
        <taxon>Kickxellales</taxon>
        <taxon>Kickxellaceae</taxon>
        <taxon>Coemansia</taxon>
    </lineage>
</organism>
<dbReference type="Gene3D" id="3.30.40.10">
    <property type="entry name" value="Zinc/RING finger domain, C3HC4 (zinc finger)"/>
    <property type="match status" value="1"/>
</dbReference>
<dbReference type="InterPro" id="IPR047126">
    <property type="entry name" value="RNF141-like"/>
</dbReference>
<keyword evidence="2 4" id="KW-0863">Zinc-finger</keyword>
<feature type="compositionally biased region" description="Low complexity" evidence="6">
    <location>
        <begin position="490"/>
        <end position="499"/>
    </location>
</feature>
<keyword evidence="5" id="KW-0175">Coiled coil</keyword>
<dbReference type="Proteomes" id="UP001140074">
    <property type="component" value="Unassembled WGS sequence"/>
</dbReference>
<protein>
    <submittedName>
        <fullName evidence="8">E3 ubiquitin ligase</fullName>
    </submittedName>
</protein>
<feature type="coiled-coil region" evidence="5">
    <location>
        <begin position="190"/>
        <end position="227"/>
    </location>
</feature>
<evidence type="ECO:0000256" key="6">
    <source>
        <dbReference type="SAM" id="MobiDB-lite"/>
    </source>
</evidence>
<comment type="caution">
    <text evidence="8">The sequence shown here is derived from an EMBL/GenBank/DDBJ whole genome shotgun (WGS) entry which is preliminary data.</text>
</comment>
<feature type="region of interest" description="Disordered" evidence="6">
    <location>
        <begin position="689"/>
        <end position="783"/>
    </location>
</feature>
<feature type="domain" description="RING-type" evidence="7">
    <location>
        <begin position="237"/>
        <end position="275"/>
    </location>
</feature>
<feature type="compositionally biased region" description="Low complexity" evidence="6">
    <location>
        <begin position="514"/>
        <end position="541"/>
    </location>
</feature>
<accession>A0A9W8IME9</accession>
<feature type="compositionally biased region" description="Pro residues" evidence="6">
    <location>
        <begin position="500"/>
        <end position="513"/>
    </location>
</feature>
<feature type="compositionally biased region" description="Polar residues" evidence="6">
    <location>
        <begin position="690"/>
        <end position="702"/>
    </location>
</feature>
<evidence type="ECO:0000313" key="8">
    <source>
        <dbReference type="EMBL" id="KAJ2860628.1"/>
    </source>
</evidence>
<evidence type="ECO:0000256" key="1">
    <source>
        <dbReference type="ARBA" id="ARBA00022723"/>
    </source>
</evidence>